<organism evidence="1 2">
    <name type="scientific">Pseudocercospora musae</name>
    <dbReference type="NCBI Taxonomy" id="113226"/>
    <lineage>
        <taxon>Eukaryota</taxon>
        <taxon>Fungi</taxon>
        <taxon>Dikarya</taxon>
        <taxon>Ascomycota</taxon>
        <taxon>Pezizomycotina</taxon>
        <taxon>Dothideomycetes</taxon>
        <taxon>Dothideomycetidae</taxon>
        <taxon>Mycosphaerellales</taxon>
        <taxon>Mycosphaerellaceae</taxon>
        <taxon>Pseudocercospora</taxon>
    </lineage>
</organism>
<proteinExistence type="predicted"/>
<accession>A0A139IFL3</accession>
<comment type="caution">
    <text evidence="1">The sequence shown here is derived from an EMBL/GenBank/DDBJ whole genome shotgun (WGS) entry which is preliminary data.</text>
</comment>
<reference evidence="1 2" key="1">
    <citation type="submission" date="2015-07" db="EMBL/GenBank/DDBJ databases">
        <title>Comparative genomics of the Sigatoka disease complex on banana suggests a link between parallel evolutionary changes in Pseudocercospora fijiensis and Pseudocercospora eumusae and increased virulence on the banana host.</title>
        <authorList>
            <person name="Chang T.-C."/>
            <person name="Salvucci A."/>
            <person name="Crous P.W."/>
            <person name="Stergiopoulos I."/>
        </authorList>
    </citation>
    <scope>NUCLEOTIDE SEQUENCE [LARGE SCALE GENOMIC DNA]</scope>
    <source>
        <strain evidence="1 2">CBS 116634</strain>
    </source>
</reference>
<name>A0A139IFL3_9PEZI</name>
<dbReference type="AlphaFoldDB" id="A0A139IFL3"/>
<sequence>MSRGYSDGSDMHEQSVHENFDVQRERHKPPPPLCATNPAALSSEPFLSGRHHLQGCSLRFVLGFSVLTSNRFAGTRETAVNCCSLLFTSLARERKKRAAKIVQTFSRWPSHCLWASVTQADHLPTFNTSQIDLSGAKKMKLDSSISTALAFGFSIFGFVAAAPPCIHIGKGPCIPHDVGYKAVGKTNKPAGKPVLSTETLGTIGIINNEMASPSTACTYGPLGCKTKRMQLPGPTPFASIPVFAGYLFLWSVPETHLVFFVSRIL</sequence>
<protein>
    <submittedName>
        <fullName evidence="1">Uncharacterized protein</fullName>
    </submittedName>
</protein>
<dbReference type="OrthoDB" id="9986677at2759"/>
<dbReference type="EMBL" id="LFZO01000118">
    <property type="protein sequence ID" value="KXT13435.1"/>
    <property type="molecule type" value="Genomic_DNA"/>
</dbReference>
<evidence type="ECO:0000313" key="2">
    <source>
        <dbReference type="Proteomes" id="UP000073492"/>
    </source>
</evidence>
<dbReference type="Proteomes" id="UP000073492">
    <property type="component" value="Unassembled WGS sequence"/>
</dbReference>
<keyword evidence="2" id="KW-1185">Reference proteome</keyword>
<evidence type="ECO:0000313" key="1">
    <source>
        <dbReference type="EMBL" id="KXT13435.1"/>
    </source>
</evidence>
<gene>
    <name evidence="1" type="ORF">AC579_9906</name>
</gene>